<dbReference type="OrthoDB" id="7476844at2759"/>
<gene>
    <name evidence="1" type="ORF">OFUS_LOCUS13133</name>
</gene>
<dbReference type="Proteomes" id="UP000749559">
    <property type="component" value="Unassembled WGS sequence"/>
</dbReference>
<reference evidence="1" key="1">
    <citation type="submission" date="2022-03" db="EMBL/GenBank/DDBJ databases">
        <authorList>
            <person name="Martin C."/>
        </authorList>
    </citation>
    <scope>NUCLEOTIDE SEQUENCE</scope>
</reference>
<evidence type="ECO:0000313" key="2">
    <source>
        <dbReference type="Proteomes" id="UP000749559"/>
    </source>
</evidence>
<dbReference type="SUPFAM" id="SSF56219">
    <property type="entry name" value="DNase I-like"/>
    <property type="match status" value="1"/>
</dbReference>
<feature type="non-terminal residue" evidence="1">
    <location>
        <position position="323"/>
    </location>
</feature>
<sequence>MGDFNADFGKNIGTRGAGSISANGVNLLNMCKRSNLTPVDMLPMCQGPDYTFFWDYTGQSYIDHCILSERLVSKCDCIMVLENDPLNFSDHLPIKVKLLLQEGIIPKNQQTSHSTRIAWKKVSEGNLRDYTEELESLINQYLNPLMSSLDEHTSNNALLEECFDMFTQIIHYAANKHLPKSKYCRHLKPYWSPILKELVKCKNNSWNEWVKHDKPRSRGNMIWDNYKNAKRSFRREFRKAQQVYENECQLEIDKLEELSLNQFWYLVKKRKPRVNSIPAIKSDDGTIVTDVLEVTNEWRTYFKDLMSAHGNHDNLYDRQFFDM</sequence>
<comment type="caution">
    <text evidence="1">The sequence shown here is derived from an EMBL/GenBank/DDBJ whole genome shotgun (WGS) entry which is preliminary data.</text>
</comment>
<dbReference type="InterPro" id="IPR036691">
    <property type="entry name" value="Endo/exonu/phosph_ase_sf"/>
</dbReference>
<name>A0A8J1TZX6_OWEFU</name>
<dbReference type="Gene3D" id="3.60.10.10">
    <property type="entry name" value="Endonuclease/exonuclease/phosphatase"/>
    <property type="match status" value="1"/>
</dbReference>
<proteinExistence type="predicted"/>
<organism evidence="1 2">
    <name type="scientific">Owenia fusiformis</name>
    <name type="common">Polychaete worm</name>
    <dbReference type="NCBI Taxonomy" id="6347"/>
    <lineage>
        <taxon>Eukaryota</taxon>
        <taxon>Metazoa</taxon>
        <taxon>Spiralia</taxon>
        <taxon>Lophotrochozoa</taxon>
        <taxon>Annelida</taxon>
        <taxon>Polychaeta</taxon>
        <taxon>Sedentaria</taxon>
        <taxon>Canalipalpata</taxon>
        <taxon>Sabellida</taxon>
        <taxon>Oweniida</taxon>
        <taxon>Oweniidae</taxon>
        <taxon>Owenia</taxon>
    </lineage>
</organism>
<protein>
    <submittedName>
        <fullName evidence="1">Uncharacterized protein</fullName>
    </submittedName>
</protein>
<dbReference type="EMBL" id="CAIIXF020000006">
    <property type="protein sequence ID" value="CAH1787429.1"/>
    <property type="molecule type" value="Genomic_DNA"/>
</dbReference>
<evidence type="ECO:0000313" key="1">
    <source>
        <dbReference type="EMBL" id="CAH1787429.1"/>
    </source>
</evidence>
<dbReference type="AlphaFoldDB" id="A0A8J1TZX6"/>
<accession>A0A8J1TZX6</accession>
<keyword evidence="2" id="KW-1185">Reference proteome</keyword>